<protein>
    <submittedName>
        <fullName evidence="2">Uncharacterized protein</fullName>
    </submittedName>
</protein>
<evidence type="ECO:0000313" key="3">
    <source>
        <dbReference type="Proteomes" id="UP001152607"/>
    </source>
</evidence>
<name>A0A9W4XRW6_9PLEO</name>
<organism evidence="2 3">
    <name type="scientific">Periconia digitata</name>
    <dbReference type="NCBI Taxonomy" id="1303443"/>
    <lineage>
        <taxon>Eukaryota</taxon>
        <taxon>Fungi</taxon>
        <taxon>Dikarya</taxon>
        <taxon>Ascomycota</taxon>
        <taxon>Pezizomycotina</taxon>
        <taxon>Dothideomycetes</taxon>
        <taxon>Pleosporomycetidae</taxon>
        <taxon>Pleosporales</taxon>
        <taxon>Massarineae</taxon>
        <taxon>Periconiaceae</taxon>
        <taxon>Periconia</taxon>
    </lineage>
</organism>
<dbReference type="EMBL" id="CAOQHR010000012">
    <property type="protein sequence ID" value="CAI6341989.1"/>
    <property type="molecule type" value="Genomic_DNA"/>
</dbReference>
<feature type="region of interest" description="Disordered" evidence="1">
    <location>
        <begin position="75"/>
        <end position="95"/>
    </location>
</feature>
<comment type="caution">
    <text evidence="2">The sequence shown here is derived from an EMBL/GenBank/DDBJ whole genome shotgun (WGS) entry which is preliminary data.</text>
</comment>
<dbReference type="AlphaFoldDB" id="A0A9W4XRW6"/>
<reference evidence="2" key="1">
    <citation type="submission" date="2023-01" db="EMBL/GenBank/DDBJ databases">
        <authorList>
            <person name="Van Ghelder C."/>
            <person name="Rancurel C."/>
        </authorList>
    </citation>
    <scope>NUCLEOTIDE SEQUENCE</scope>
    <source>
        <strain evidence="2">CNCM I-4278</strain>
    </source>
</reference>
<evidence type="ECO:0000313" key="2">
    <source>
        <dbReference type="EMBL" id="CAI6341989.1"/>
    </source>
</evidence>
<feature type="region of interest" description="Disordered" evidence="1">
    <location>
        <begin position="1"/>
        <end position="44"/>
    </location>
</feature>
<evidence type="ECO:0000256" key="1">
    <source>
        <dbReference type="SAM" id="MobiDB-lite"/>
    </source>
</evidence>
<gene>
    <name evidence="2" type="ORF">PDIGIT_LOCUS15190</name>
</gene>
<accession>A0A9W4XRW6</accession>
<sequence length="182" mass="19807">MPTIMRRPSDRKSLPATRRISRDMRATSLRRLPGPLQPSTTIISNKPIPQLASSIDIQHGIANPMDTKIRHPFTPSITSRQLPTSNHRHSAEVLRTRTRKRPVPDIRVHGVDEFEIATPAVRPPAVEALGRDEDCCFVRFVLQAVVFPVSGSAVAAVGDLGHAAAVPVEPVDELVSGGLLVV</sequence>
<dbReference type="Proteomes" id="UP001152607">
    <property type="component" value="Unassembled WGS sequence"/>
</dbReference>
<proteinExistence type="predicted"/>
<keyword evidence="3" id="KW-1185">Reference proteome</keyword>
<feature type="compositionally biased region" description="Polar residues" evidence="1">
    <location>
        <begin position="75"/>
        <end position="85"/>
    </location>
</feature>